<dbReference type="eggNOG" id="COG0089">
    <property type="taxonomic scope" value="Bacteria"/>
</dbReference>
<dbReference type="SUPFAM" id="SSF54189">
    <property type="entry name" value="Ribosomal proteins S24e, L23 and L15e"/>
    <property type="match status" value="1"/>
</dbReference>
<dbReference type="GO" id="GO:0003735">
    <property type="term" value="F:structural constituent of ribosome"/>
    <property type="evidence" value="ECO:0007669"/>
    <property type="project" value="InterPro"/>
</dbReference>
<dbReference type="InterPro" id="IPR013025">
    <property type="entry name" value="Ribosomal_uL23-like"/>
</dbReference>
<dbReference type="HAMAP" id="MF_01369_B">
    <property type="entry name" value="Ribosomal_uL23_B"/>
    <property type="match status" value="1"/>
</dbReference>
<dbReference type="GO" id="GO:1990904">
    <property type="term" value="C:ribonucleoprotein complex"/>
    <property type="evidence" value="ECO:0007669"/>
    <property type="project" value="UniProtKB-KW"/>
</dbReference>
<evidence type="ECO:0000256" key="4">
    <source>
        <dbReference type="HAMAP-Rule" id="MF_01369"/>
    </source>
</evidence>
<gene>
    <name evidence="4" type="primary">rplW</name>
    <name evidence="5" type="ORF">SCABRO_03504</name>
</gene>
<dbReference type="Pfam" id="PF00276">
    <property type="entry name" value="Ribosomal_L23"/>
    <property type="match status" value="1"/>
</dbReference>
<keyword evidence="4" id="KW-0694">RNA-binding</keyword>
<dbReference type="Proteomes" id="UP000030652">
    <property type="component" value="Unassembled WGS sequence"/>
</dbReference>
<dbReference type="AlphaFoldDB" id="A0A0B0EBY6"/>
<dbReference type="InterPro" id="IPR012678">
    <property type="entry name" value="Ribosomal_uL23/eL15/eS24_sf"/>
</dbReference>
<name>A0A0B0EBY6_9BACT</name>
<dbReference type="GO" id="GO:0006412">
    <property type="term" value="P:translation"/>
    <property type="evidence" value="ECO:0007669"/>
    <property type="project" value="UniProtKB-UniRule"/>
</dbReference>
<dbReference type="NCBIfam" id="NF004363">
    <property type="entry name" value="PRK05738.2-4"/>
    <property type="match status" value="1"/>
</dbReference>
<evidence type="ECO:0000313" key="6">
    <source>
        <dbReference type="Proteomes" id="UP000030652"/>
    </source>
</evidence>
<dbReference type="InterPro" id="IPR012677">
    <property type="entry name" value="Nucleotide-bd_a/b_plait_sf"/>
</dbReference>
<protein>
    <recommendedName>
        <fullName evidence="4">Large ribosomal subunit protein uL23</fullName>
    </recommendedName>
</protein>
<accession>A0A0B0EBY6</accession>
<keyword evidence="4" id="KW-0699">rRNA-binding</keyword>
<comment type="caution">
    <text evidence="5">The sequence shown here is derived from an EMBL/GenBank/DDBJ whole genome shotgun (WGS) entry which is preliminary data.</text>
</comment>
<comment type="function">
    <text evidence="4">One of the early assembly proteins it binds 23S rRNA. One of the proteins that surrounds the polypeptide exit tunnel on the outside of the ribosome. Forms the main docking site for trigger factor binding to the ribosome.</text>
</comment>
<dbReference type="PATRIC" id="fig|237368.3.peg.3775"/>
<organism evidence="5 6">
    <name type="scientific">Candidatus Scalindua brodae</name>
    <dbReference type="NCBI Taxonomy" id="237368"/>
    <lineage>
        <taxon>Bacteria</taxon>
        <taxon>Pseudomonadati</taxon>
        <taxon>Planctomycetota</taxon>
        <taxon>Candidatus Brocadiia</taxon>
        <taxon>Candidatus Brocadiales</taxon>
        <taxon>Candidatus Scalinduaceae</taxon>
        <taxon>Candidatus Scalindua</taxon>
    </lineage>
</organism>
<reference evidence="5 6" key="1">
    <citation type="submission" date="2014-10" db="EMBL/GenBank/DDBJ databases">
        <title>Draft genome of anammox bacterium scalindua brodae, obtained using differential coverage binning of sequence data from two enrichment reactors.</title>
        <authorList>
            <person name="Speth D.R."/>
            <person name="Russ L."/>
            <person name="Kartal B."/>
            <person name="Op den Camp H.J."/>
            <person name="Dutilh B.E."/>
            <person name="Jetten M.S."/>
        </authorList>
    </citation>
    <scope>NUCLEOTIDE SEQUENCE [LARGE SCALE GENOMIC DNA]</scope>
    <source>
        <strain evidence="5">RU1</strain>
    </source>
</reference>
<comment type="similarity">
    <text evidence="1 4">Belongs to the universal ribosomal protein uL23 family.</text>
</comment>
<proteinExistence type="inferred from homology"/>
<keyword evidence="2 4" id="KW-0689">Ribosomal protein</keyword>
<evidence type="ECO:0000256" key="1">
    <source>
        <dbReference type="ARBA" id="ARBA00006700"/>
    </source>
</evidence>
<evidence type="ECO:0000256" key="2">
    <source>
        <dbReference type="ARBA" id="ARBA00022980"/>
    </source>
</evidence>
<dbReference type="GO" id="GO:0005840">
    <property type="term" value="C:ribosome"/>
    <property type="evidence" value="ECO:0007669"/>
    <property type="project" value="UniProtKB-KW"/>
</dbReference>
<dbReference type="EMBL" id="JRYO01000242">
    <property type="protein sequence ID" value="KHE90782.1"/>
    <property type="molecule type" value="Genomic_DNA"/>
</dbReference>
<evidence type="ECO:0000256" key="3">
    <source>
        <dbReference type="ARBA" id="ARBA00023274"/>
    </source>
</evidence>
<dbReference type="GO" id="GO:0019843">
    <property type="term" value="F:rRNA binding"/>
    <property type="evidence" value="ECO:0007669"/>
    <property type="project" value="UniProtKB-UniRule"/>
</dbReference>
<comment type="subunit">
    <text evidence="4">Part of the 50S ribosomal subunit. Contacts protein L29, and trigger factor when it is bound to the ribosome.</text>
</comment>
<sequence>MDYYQIIKKPLSSEKSVGDRETSNAYHFEVDRKVNKIQVKEAVEKLFEVTVLTVRTLNKTGKTRKYRNREFKASGWKKAIVTLKEGDRIDLGY</sequence>
<evidence type="ECO:0000313" key="5">
    <source>
        <dbReference type="EMBL" id="KHE90782.1"/>
    </source>
</evidence>
<keyword evidence="3 4" id="KW-0687">Ribonucleoprotein</keyword>
<dbReference type="PANTHER" id="PTHR11620">
    <property type="entry name" value="60S RIBOSOMAL PROTEIN L23A"/>
    <property type="match status" value="1"/>
</dbReference>
<dbReference type="Gene3D" id="3.30.70.330">
    <property type="match status" value="1"/>
</dbReference>